<protein>
    <submittedName>
        <fullName evidence="1">Carbohydrate esterase family 16 protein</fullName>
    </submittedName>
</protein>
<evidence type="ECO:0000313" key="1">
    <source>
        <dbReference type="EMBL" id="KAI0033718.1"/>
    </source>
</evidence>
<proteinExistence type="predicted"/>
<sequence length="301" mass="32059">MFSHSFALSLCYHCTLQLVELAGKIGDITAPNDGIHLAITAPCGKFGGGFTNANAGIKLRAFKTMVAFGDSYTDGGRHDGGPLAPAVLVGNSTRAGGRITNGPVWIEHVANRSHTLLMDYAISGALTNTSLWPSRAGSADFVGEVQTFLSQGNDLDPDETLYLGFFGINDWSSIDVLRLPPTSATNFLVLDDYGRGTENAAGDAFKQAVFNGVSALSEEGLNVAFVDFAPLWTAILGDDPGFAAFGYTSDGSCFPTAGQLTTDGECEDSRHTFYWLHGHPSNETHKIMADYVDEVLTLCRA</sequence>
<dbReference type="Proteomes" id="UP000814128">
    <property type="component" value="Unassembled WGS sequence"/>
</dbReference>
<name>A0ACB8QPE3_9AGAM</name>
<dbReference type="EMBL" id="MU273513">
    <property type="protein sequence ID" value="KAI0033718.1"/>
    <property type="molecule type" value="Genomic_DNA"/>
</dbReference>
<organism evidence="1 2">
    <name type="scientific">Vararia minispora EC-137</name>
    <dbReference type="NCBI Taxonomy" id="1314806"/>
    <lineage>
        <taxon>Eukaryota</taxon>
        <taxon>Fungi</taxon>
        <taxon>Dikarya</taxon>
        <taxon>Basidiomycota</taxon>
        <taxon>Agaricomycotina</taxon>
        <taxon>Agaricomycetes</taxon>
        <taxon>Russulales</taxon>
        <taxon>Lachnocladiaceae</taxon>
        <taxon>Vararia</taxon>
    </lineage>
</organism>
<reference evidence="1" key="2">
    <citation type="journal article" date="2022" name="New Phytol.">
        <title>Evolutionary transition to the ectomycorrhizal habit in the genomes of a hyperdiverse lineage of mushroom-forming fungi.</title>
        <authorList>
            <person name="Looney B."/>
            <person name="Miyauchi S."/>
            <person name="Morin E."/>
            <person name="Drula E."/>
            <person name="Courty P.E."/>
            <person name="Kohler A."/>
            <person name="Kuo A."/>
            <person name="LaButti K."/>
            <person name="Pangilinan J."/>
            <person name="Lipzen A."/>
            <person name="Riley R."/>
            <person name="Andreopoulos W."/>
            <person name="He G."/>
            <person name="Johnson J."/>
            <person name="Nolan M."/>
            <person name="Tritt A."/>
            <person name="Barry K.W."/>
            <person name="Grigoriev I.V."/>
            <person name="Nagy L.G."/>
            <person name="Hibbett D."/>
            <person name="Henrissat B."/>
            <person name="Matheny P.B."/>
            <person name="Labbe J."/>
            <person name="Martin F.M."/>
        </authorList>
    </citation>
    <scope>NUCLEOTIDE SEQUENCE</scope>
    <source>
        <strain evidence="1">EC-137</strain>
    </source>
</reference>
<comment type="caution">
    <text evidence="1">The sequence shown here is derived from an EMBL/GenBank/DDBJ whole genome shotgun (WGS) entry which is preliminary data.</text>
</comment>
<accession>A0ACB8QPE3</accession>
<evidence type="ECO:0000313" key="2">
    <source>
        <dbReference type="Proteomes" id="UP000814128"/>
    </source>
</evidence>
<keyword evidence="2" id="KW-1185">Reference proteome</keyword>
<reference evidence="1" key="1">
    <citation type="submission" date="2021-02" db="EMBL/GenBank/DDBJ databases">
        <authorList>
            <consortium name="DOE Joint Genome Institute"/>
            <person name="Ahrendt S."/>
            <person name="Looney B.P."/>
            <person name="Miyauchi S."/>
            <person name="Morin E."/>
            <person name="Drula E."/>
            <person name="Courty P.E."/>
            <person name="Chicoki N."/>
            <person name="Fauchery L."/>
            <person name="Kohler A."/>
            <person name="Kuo A."/>
            <person name="Labutti K."/>
            <person name="Pangilinan J."/>
            <person name="Lipzen A."/>
            <person name="Riley R."/>
            <person name="Andreopoulos W."/>
            <person name="He G."/>
            <person name="Johnson J."/>
            <person name="Barry K.W."/>
            <person name="Grigoriev I.V."/>
            <person name="Nagy L."/>
            <person name="Hibbett D."/>
            <person name="Henrissat B."/>
            <person name="Matheny P.B."/>
            <person name="Labbe J."/>
            <person name="Martin F."/>
        </authorList>
    </citation>
    <scope>NUCLEOTIDE SEQUENCE</scope>
    <source>
        <strain evidence="1">EC-137</strain>
    </source>
</reference>
<gene>
    <name evidence="1" type="ORF">K488DRAFT_77716</name>
</gene>